<dbReference type="InterPro" id="IPR007061">
    <property type="entry name" value="MST-like"/>
</dbReference>
<dbReference type="InterPro" id="IPR034660">
    <property type="entry name" value="DinB/YfiT-like"/>
</dbReference>
<dbReference type="RefSeq" id="WP_231484958.1">
    <property type="nucleotide sequence ID" value="NZ_BAAAZO010000001.1"/>
</dbReference>
<dbReference type="EMBL" id="BAAAZO010000001">
    <property type="protein sequence ID" value="GAA3591957.1"/>
    <property type="molecule type" value="Genomic_DNA"/>
</dbReference>
<keyword evidence="3" id="KW-1185">Reference proteome</keyword>
<organism evidence="2 3">
    <name type="scientific">Kineosporia mesophila</name>
    <dbReference type="NCBI Taxonomy" id="566012"/>
    <lineage>
        <taxon>Bacteria</taxon>
        <taxon>Bacillati</taxon>
        <taxon>Actinomycetota</taxon>
        <taxon>Actinomycetes</taxon>
        <taxon>Kineosporiales</taxon>
        <taxon>Kineosporiaceae</taxon>
        <taxon>Kineosporia</taxon>
    </lineage>
</organism>
<protein>
    <submittedName>
        <fullName evidence="2">DinB family protein</fullName>
    </submittedName>
</protein>
<name>A0ABP6YV35_9ACTN</name>
<comment type="caution">
    <text evidence="2">The sequence shown here is derived from an EMBL/GenBank/DDBJ whole genome shotgun (WGS) entry which is preliminary data.</text>
</comment>
<dbReference type="Proteomes" id="UP001501074">
    <property type="component" value="Unassembled WGS sequence"/>
</dbReference>
<dbReference type="Pfam" id="PF04978">
    <property type="entry name" value="MST"/>
    <property type="match status" value="1"/>
</dbReference>
<dbReference type="Gene3D" id="1.20.120.450">
    <property type="entry name" value="dinb family like domain"/>
    <property type="match status" value="1"/>
</dbReference>
<evidence type="ECO:0000313" key="2">
    <source>
        <dbReference type="EMBL" id="GAA3591957.1"/>
    </source>
</evidence>
<sequence>MADDVAVDVDEHGRPEPPFGGTEAETLIGFLEYLRATFAWKTGGLDAAGFSVTVPPSDMTLGGMVKHLAYVEDWWFGCFLLGAEPSPPWDTVDWNADGDWDWHSAADDTPEQVLALWQASVDRSREAVAKALTQGDMSQLAPRVHRTGRAPSLRWIVTHMIEEYARHCGHADLLRQAVDGSVGE</sequence>
<evidence type="ECO:0000256" key="1">
    <source>
        <dbReference type="SAM" id="MobiDB-lite"/>
    </source>
</evidence>
<gene>
    <name evidence="2" type="ORF">GCM10022223_03250</name>
</gene>
<reference evidence="3" key="1">
    <citation type="journal article" date="2019" name="Int. J. Syst. Evol. Microbiol.">
        <title>The Global Catalogue of Microorganisms (GCM) 10K type strain sequencing project: providing services to taxonomists for standard genome sequencing and annotation.</title>
        <authorList>
            <consortium name="The Broad Institute Genomics Platform"/>
            <consortium name="The Broad Institute Genome Sequencing Center for Infectious Disease"/>
            <person name="Wu L."/>
            <person name="Ma J."/>
        </authorList>
    </citation>
    <scope>NUCLEOTIDE SEQUENCE [LARGE SCALE GENOMIC DNA]</scope>
    <source>
        <strain evidence="3">JCM 16902</strain>
    </source>
</reference>
<accession>A0ABP6YV35</accession>
<evidence type="ECO:0000313" key="3">
    <source>
        <dbReference type="Proteomes" id="UP001501074"/>
    </source>
</evidence>
<proteinExistence type="predicted"/>
<feature type="region of interest" description="Disordered" evidence="1">
    <location>
        <begin position="1"/>
        <end position="21"/>
    </location>
</feature>
<dbReference type="SUPFAM" id="SSF109854">
    <property type="entry name" value="DinB/YfiT-like putative metalloenzymes"/>
    <property type="match status" value="1"/>
</dbReference>